<keyword evidence="2" id="KW-1185">Reference proteome</keyword>
<dbReference type="Proteomes" id="UP001497680">
    <property type="component" value="Unassembled WGS sequence"/>
</dbReference>
<reference evidence="1 2" key="1">
    <citation type="journal article" date="2022" name="New Phytol.">
        <title>Ecological generalism drives hyperdiversity of secondary metabolite gene clusters in xylarialean endophytes.</title>
        <authorList>
            <person name="Franco M.E.E."/>
            <person name="Wisecaver J.H."/>
            <person name="Arnold A.E."/>
            <person name="Ju Y.M."/>
            <person name="Slot J.C."/>
            <person name="Ahrendt S."/>
            <person name="Moore L.P."/>
            <person name="Eastman K.E."/>
            <person name="Scott K."/>
            <person name="Konkel Z."/>
            <person name="Mondo S.J."/>
            <person name="Kuo A."/>
            <person name="Hayes R.D."/>
            <person name="Haridas S."/>
            <person name="Andreopoulos B."/>
            <person name="Riley R."/>
            <person name="LaButti K."/>
            <person name="Pangilinan J."/>
            <person name="Lipzen A."/>
            <person name="Amirebrahimi M."/>
            <person name="Yan J."/>
            <person name="Adam C."/>
            <person name="Keymanesh K."/>
            <person name="Ng V."/>
            <person name="Louie K."/>
            <person name="Northen T."/>
            <person name="Drula E."/>
            <person name="Henrissat B."/>
            <person name="Hsieh H.M."/>
            <person name="Youens-Clark K."/>
            <person name="Lutzoni F."/>
            <person name="Miadlikowska J."/>
            <person name="Eastwood D.C."/>
            <person name="Hamelin R.C."/>
            <person name="Grigoriev I.V."/>
            <person name="U'Ren J.M."/>
        </authorList>
    </citation>
    <scope>NUCLEOTIDE SEQUENCE [LARGE SCALE GENOMIC DNA]</scope>
    <source>
        <strain evidence="1 2">ER1909</strain>
    </source>
</reference>
<dbReference type="EMBL" id="MU394312">
    <property type="protein sequence ID" value="KAI6086781.1"/>
    <property type="molecule type" value="Genomic_DNA"/>
</dbReference>
<comment type="caution">
    <text evidence="1">The sequence shown here is derived from an EMBL/GenBank/DDBJ whole genome shotgun (WGS) entry which is preliminary data.</text>
</comment>
<protein>
    <submittedName>
        <fullName evidence="1">Uncharacterized protein</fullName>
    </submittedName>
</protein>
<evidence type="ECO:0000313" key="2">
    <source>
        <dbReference type="Proteomes" id="UP001497680"/>
    </source>
</evidence>
<evidence type="ECO:0000313" key="1">
    <source>
        <dbReference type="EMBL" id="KAI6086781.1"/>
    </source>
</evidence>
<accession>A0ACC0D2P4</accession>
<sequence length="411" mass="46549">MDFIRANVLRRGQSSEGQTQDLEQQRELEMGEQRSQRTRGLSFSRPSLPTVFTSRSRTTEQNQAINGEASEVDSPKTPRFNLGLPNMPSTRLHLPNLARTWTRGSSGPTSPTQTQRPPELAPGRPQPQTRADQIPVISEPAPSHSSNDVRGNDTGRPRFQGADPEETHLADAVDRRMRQRHHRSRRHRNDEPPQRFLFCFPWVKSARIRRQILRCFVSGILLIFMLAVYLALSITKNINSNEFTILLILVILFATIFFCHGLVRICMLIVRPTSEEDEERARLPQLMEPGGFAVPRRPIHVILARDEEVAGVENDANKLEPPAYGLWRESVRVDPNRLYWQRNDQAPAEENSEEQPRPGTARPPSYASEDGVSYIVEARPRSVAPPTDVPLPPHPSEAGRVYTGEQHLSAR</sequence>
<name>A0ACC0D2P4_9PEZI</name>
<proteinExistence type="predicted"/>
<gene>
    <name evidence="1" type="ORF">F4821DRAFT_121965</name>
</gene>
<organism evidence="1 2">
    <name type="scientific">Hypoxylon rubiginosum</name>
    <dbReference type="NCBI Taxonomy" id="110542"/>
    <lineage>
        <taxon>Eukaryota</taxon>
        <taxon>Fungi</taxon>
        <taxon>Dikarya</taxon>
        <taxon>Ascomycota</taxon>
        <taxon>Pezizomycotina</taxon>
        <taxon>Sordariomycetes</taxon>
        <taxon>Xylariomycetidae</taxon>
        <taxon>Xylariales</taxon>
        <taxon>Hypoxylaceae</taxon>
        <taxon>Hypoxylon</taxon>
    </lineage>
</organism>